<dbReference type="RefSeq" id="WP_210046430.1">
    <property type="nucleotide sequence ID" value="NZ_JBHLVU010000014.1"/>
</dbReference>
<dbReference type="Proteomes" id="UP001519887">
    <property type="component" value="Unassembled WGS sequence"/>
</dbReference>
<evidence type="ECO:0000256" key="2">
    <source>
        <dbReference type="ARBA" id="ARBA00023125"/>
    </source>
</evidence>
<evidence type="ECO:0000313" key="7">
    <source>
        <dbReference type="Proteomes" id="UP001519887"/>
    </source>
</evidence>
<dbReference type="InterPro" id="IPR036388">
    <property type="entry name" value="WH-like_DNA-bd_sf"/>
</dbReference>
<accession>A0ABS7C525</accession>
<evidence type="ECO:0000256" key="1">
    <source>
        <dbReference type="ARBA" id="ARBA00023015"/>
    </source>
</evidence>
<keyword evidence="1" id="KW-0805">Transcription regulation</keyword>
<dbReference type="PANTHER" id="PTHR30514">
    <property type="entry name" value="GLUCOKINASE"/>
    <property type="match status" value="1"/>
</dbReference>
<sequence>MKKFRKLINSSNALLMISSIYNSLTKAEKKVADAVQNDPEYAVMATVTDLAEKAKVGETSVIRFCRKLGYRGYHEFKLSIAQDLVNVPSHIDEEIEEEDNKEVIARKITLNHTKLLEKTMELISFAAVEEAVDALAAAKRIFIYGVGSSGITAMDAHYQFLRIGLNVDVQRDSHIMAMSAALVQPGDTVFGISTSGSTKDLVDSMKTAKQNGATIICLTSHAKSPITNYADIVLLVPSKEMPFQGGALSTKIAQIHLVDIISTLLTFQRKETAYDAVKKTADAVADKLY</sequence>
<name>A0ABS7C525_9BACL</name>
<dbReference type="Pfam" id="PF01418">
    <property type="entry name" value="HTH_6"/>
    <property type="match status" value="1"/>
</dbReference>
<keyword evidence="7" id="KW-1185">Reference proteome</keyword>
<dbReference type="PROSITE" id="PS00356">
    <property type="entry name" value="HTH_LACI_1"/>
    <property type="match status" value="1"/>
</dbReference>
<feature type="domain" description="SIS" evidence="5">
    <location>
        <begin position="131"/>
        <end position="271"/>
    </location>
</feature>
<dbReference type="PROSITE" id="PS51071">
    <property type="entry name" value="HTH_RPIR"/>
    <property type="match status" value="1"/>
</dbReference>
<protein>
    <submittedName>
        <fullName evidence="6">MurR/RpiR family transcriptional regulator</fullName>
    </submittedName>
</protein>
<dbReference type="InterPro" id="IPR047640">
    <property type="entry name" value="RpiR-like"/>
</dbReference>
<keyword evidence="3" id="KW-0804">Transcription</keyword>
<dbReference type="PANTHER" id="PTHR30514:SF9">
    <property type="entry name" value="TRANSCRIPTIONAL REGULATOR"/>
    <property type="match status" value="1"/>
</dbReference>
<dbReference type="SUPFAM" id="SSF53697">
    <property type="entry name" value="SIS domain"/>
    <property type="match status" value="1"/>
</dbReference>
<keyword evidence="2" id="KW-0238">DNA-binding</keyword>
<dbReference type="SUPFAM" id="SSF46689">
    <property type="entry name" value="Homeodomain-like"/>
    <property type="match status" value="1"/>
</dbReference>
<evidence type="ECO:0000259" key="4">
    <source>
        <dbReference type="PROSITE" id="PS51071"/>
    </source>
</evidence>
<dbReference type="InterPro" id="IPR001347">
    <property type="entry name" value="SIS_dom"/>
</dbReference>
<comment type="caution">
    <text evidence="6">The sequence shown here is derived from an EMBL/GenBank/DDBJ whole genome shotgun (WGS) entry which is preliminary data.</text>
</comment>
<dbReference type="InterPro" id="IPR046348">
    <property type="entry name" value="SIS_dom_sf"/>
</dbReference>
<feature type="domain" description="HTH rpiR-type" evidence="4">
    <location>
        <begin position="11"/>
        <end position="87"/>
    </location>
</feature>
<dbReference type="InterPro" id="IPR035472">
    <property type="entry name" value="RpiR-like_SIS"/>
</dbReference>
<dbReference type="EMBL" id="JAHZIK010000478">
    <property type="protein sequence ID" value="MBW7456003.1"/>
    <property type="molecule type" value="Genomic_DNA"/>
</dbReference>
<evidence type="ECO:0000256" key="3">
    <source>
        <dbReference type="ARBA" id="ARBA00023163"/>
    </source>
</evidence>
<dbReference type="Gene3D" id="1.10.10.10">
    <property type="entry name" value="Winged helix-like DNA-binding domain superfamily/Winged helix DNA-binding domain"/>
    <property type="match status" value="1"/>
</dbReference>
<dbReference type="Pfam" id="PF01380">
    <property type="entry name" value="SIS"/>
    <property type="match status" value="1"/>
</dbReference>
<dbReference type="Gene3D" id="3.40.50.10490">
    <property type="entry name" value="Glucose-6-phosphate isomerase like protein, domain 1"/>
    <property type="match status" value="1"/>
</dbReference>
<evidence type="ECO:0000313" key="6">
    <source>
        <dbReference type="EMBL" id="MBW7456003.1"/>
    </source>
</evidence>
<gene>
    <name evidence="6" type="ORF">K0U00_18400</name>
</gene>
<reference evidence="6 7" key="1">
    <citation type="submission" date="2021-07" db="EMBL/GenBank/DDBJ databases">
        <title>Paenibacillus radiodurans sp. nov., isolated from the southeastern edge of Tengger Desert.</title>
        <authorList>
            <person name="Zhang G."/>
        </authorList>
    </citation>
    <scope>NUCLEOTIDE SEQUENCE [LARGE SCALE GENOMIC DNA]</scope>
    <source>
        <strain evidence="6 7">CCM 7311</strain>
    </source>
</reference>
<dbReference type="PROSITE" id="PS51464">
    <property type="entry name" value="SIS"/>
    <property type="match status" value="1"/>
</dbReference>
<proteinExistence type="predicted"/>
<dbReference type="InterPro" id="IPR000281">
    <property type="entry name" value="HTH_RpiR"/>
</dbReference>
<organism evidence="6 7">
    <name type="scientific">Paenibacillus sepulcri</name>
    <dbReference type="NCBI Taxonomy" id="359917"/>
    <lineage>
        <taxon>Bacteria</taxon>
        <taxon>Bacillati</taxon>
        <taxon>Bacillota</taxon>
        <taxon>Bacilli</taxon>
        <taxon>Bacillales</taxon>
        <taxon>Paenibacillaceae</taxon>
        <taxon>Paenibacillus</taxon>
    </lineage>
</organism>
<dbReference type="InterPro" id="IPR009057">
    <property type="entry name" value="Homeodomain-like_sf"/>
</dbReference>
<dbReference type="CDD" id="cd05013">
    <property type="entry name" value="SIS_RpiR"/>
    <property type="match status" value="1"/>
</dbReference>
<evidence type="ECO:0000259" key="5">
    <source>
        <dbReference type="PROSITE" id="PS51464"/>
    </source>
</evidence>